<reference evidence="1 2" key="1">
    <citation type="submission" date="2024-01" db="EMBL/GenBank/DDBJ databases">
        <title>The genomes of 5 underutilized Papilionoideae crops provide insights into root nodulation and disease resistanc.</title>
        <authorList>
            <person name="Jiang F."/>
        </authorList>
    </citation>
    <scope>NUCLEOTIDE SEQUENCE [LARGE SCALE GENOMIC DNA]</scope>
    <source>
        <strain evidence="1">DUOXIRENSHENG_FW03</strain>
        <tissue evidence="1">Leaves</tissue>
    </source>
</reference>
<comment type="caution">
    <text evidence="1">The sequence shown here is derived from an EMBL/GenBank/DDBJ whole genome shotgun (WGS) entry which is preliminary data.</text>
</comment>
<dbReference type="EMBL" id="JAYMYS010000002">
    <property type="protein sequence ID" value="KAK7406542.1"/>
    <property type="molecule type" value="Genomic_DNA"/>
</dbReference>
<dbReference type="Proteomes" id="UP001386955">
    <property type="component" value="Unassembled WGS sequence"/>
</dbReference>
<dbReference type="AlphaFoldDB" id="A0AAN9T4R1"/>
<gene>
    <name evidence="1" type="ORF">VNO78_08169</name>
</gene>
<organism evidence="1 2">
    <name type="scientific">Psophocarpus tetragonolobus</name>
    <name type="common">Winged bean</name>
    <name type="synonym">Dolichos tetragonolobus</name>
    <dbReference type="NCBI Taxonomy" id="3891"/>
    <lineage>
        <taxon>Eukaryota</taxon>
        <taxon>Viridiplantae</taxon>
        <taxon>Streptophyta</taxon>
        <taxon>Embryophyta</taxon>
        <taxon>Tracheophyta</taxon>
        <taxon>Spermatophyta</taxon>
        <taxon>Magnoliopsida</taxon>
        <taxon>eudicotyledons</taxon>
        <taxon>Gunneridae</taxon>
        <taxon>Pentapetalae</taxon>
        <taxon>rosids</taxon>
        <taxon>fabids</taxon>
        <taxon>Fabales</taxon>
        <taxon>Fabaceae</taxon>
        <taxon>Papilionoideae</taxon>
        <taxon>50 kb inversion clade</taxon>
        <taxon>NPAAA clade</taxon>
        <taxon>indigoferoid/millettioid clade</taxon>
        <taxon>Phaseoleae</taxon>
        <taxon>Psophocarpus</taxon>
    </lineage>
</organism>
<proteinExistence type="predicted"/>
<protein>
    <submittedName>
        <fullName evidence="1">Uncharacterized protein</fullName>
    </submittedName>
</protein>
<name>A0AAN9T4R1_PSOTE</name>
<evidence type="ECO:0000313" key="2">
    <source>
        <dbReference type="Proteomes" id="UP001386955"/>
    </source>
</evidence>
<evidence type="ECO:0000313" key="1">
    <source>
        <dbReference type="EMBL" id="KAK7406542.1"/>
    </source>
</evidence>
<sequence>MVSLALVPPKVQWCRQGREPLAYFSKWFCLTPALADQVFDKIVWDIQNLEFREAINGIRKVLKLVGVNVQHHHVQQSRC</sequence>
<accession>A0AAN9T4R1</accession>
<keyword evidence="2" id="KW-1185">Reference proteome</keyword>